<organism evidence="12 13">
    <name type="scientific">Halodesulfovibrio spirochaetisodalis</name>
    <dbReference type="NCBI Taxonomy" id="1560234"/>
    <lineage>
        <taxon>Bacteria</taxon>
        <taxon>Pseudomonadati</taxon>
        <taxon>Thermodesulfobacteriota</taxon>
        <taxon>Desulfovibrionia</taxon>
        <taxon>Desulfovibrionales</taxon>
        <taxon>Desulfovibrionaceae</taxon>
        <taxon>Halodesulfovibrio</taxon>
    </lineage>
</organism>
<evidence type="ECO:0000256" key="1">
    <source>
        <dbReference type="ARBA" id="ARBA00004377"/>
    </source>
</evidence>
<dbReference type="EMBL" id="JXMS01000012">
    <property type="protein sequence ID" value="OBQ51896.1"/>
    <property type="molecule type" value="Genomic_DNA"/>
</dbReference>
<reference evidence="12 13" key="1">
    <citation type="submission" date="2015-01" db="EMBL/GenBank/DDBJ databases">
        <title>Desulfovibrio sp. JC271 draft genome sequence.</title>
        <authorList>
            <person name="Shivani Y."/>
            <person name="Subhash Y."/>
            <person name="Sasikala C."/>
            <person name="Ramana C.V."/>
        </authorList>
    </citation>
    <scope>NUCLEOTIDE SEQUENCE [LARGE SCALE GENOMIC DNA]</scope>
    <source>
        <strain evidence="12 13">JC271</strain>
    </source>
</reference>
<dbReference type="GO" id="GO:0015031">
    <property type="term" value="P:protein transport"/>
    <property type="evidence" value="ECO:0007669"/>
    <property type="project" value="InterPro"/>
</dbReference>
<feature type="coiled-coil region" evidence="9">
    <location>
        <begin position="276"/>
        <end position="303"/>
    </location>
</feature>
<comment type="similarity">
    <text evidence="2">Belongs to the membrane fusion protein (MFP) (TC 8.A.1) family.</text>
</comment>
<dbReference type="InterPro" id="IPR059040">
    <property type="entry name" value="HH_CyaD-like"/>
</dbReference>
<keyword evidence="13" id="KW-1185">Reference proteome</keyword>
<feature type="coiled-coil region" evidence="9">
    <location>
        <begin position="108"/>
        <end position="135"/>
    </location>
</feature>
<dbReference type="Pfam" id="PF26002">
    <property type="entry name" value="Beta-barrel_AprE"/>
    <property type="match status" value="1"/>
</dbReference>
<keyword evidence="4" id="KW-1003">Cell membrane</keyword>
<dbReference type="PANTHER" id="PTHR30386:SF27">
    <property type="entry name" value="MEMBRANE FUSION PROTEIN (MFP) FAMILY PROTEIN"/>
    <property type="match status" value="1"/>
</dbReference>
<gene>
    <name evidence="12" type="ORF">SP90_08675</name>
</gene>
<dbReference type="PRINTS" id="PR01490">
    <property type="entry name" value="RTXTOXIND"/>
</dbReference>
<keyword evidence="9" id="KW-0175">Coiled coil</keyword>
<protein>
    <submittedName>
        <fullName evidence="12">Uncharacterized protein</fullName>
    </submittedName>
</protein>
<name>A0A1B7XD45_9BACT</name>
<dbReference type="Proteomes" id="UP000091979">
    <property type="component" value="Unassembled WGS sequence"/>
</dbReference>
<evidence type="ECO:0000259" key="10">
    <source>
        <dbReference type="Pfam" id="PF25988"/>
    </source>
</evidence>
<evidence type="ECO:0000313" key="12">
    <source>
        <dbReference type="EMBL" id="OBQ51896.1"/>
    </source>
</evidence>
<dbReference type="STRING" id="1560234.SP90_08675"/>
<evidence type="ECO:0000259" key="11">
    <source>
        <dbReference type="Pfam" id="PF26002"/>
    </source>
</evidence>
<sequence>MRNFFLKLFGITRPTKGTDFLPAALRVTETPPSPTGRAIMMSIMGTFVFITIWACLGKTDVVAIASGKVIPKGNIKTIQVLETGTISNIAVKDGVHVNEGDILIEMDMTSSQADIDRLDRNLMELTLEAARINALLNWDIENSPAPSSLTLFFDQQTPPRHLLLSYEDQVQEDARALIAQLSVIRNKTKELTAKKNSISCKLEKLKKLLPISKKWADSLKQLYEQGMGSEYDWLVREQNRITLEQDLHSETQLLNEAKSAIISTQKEAEKAIVTFRQQLLHEKNQNSLRLAEVEKELIKARRRKSLQCIVAPVSGTVQQLKVHTIGGVIEVGETALSLVPDDTGLELEVQVLNRDIGFVYPGQHVEVKLEAFPYTQYGTIEGTIRYVSADAVLEKNIGYVYLTQISLAKEYLVINDKKLNLVPGMTASAEIKLRKRRLIEFFLSPLLKYTSESMREQ</sequence>
<evidence type="ECO:0000256" key="2">
    <source>
        <dbReference type="ARBA" id="ARBA00009477"/>
    </source>
</evidence>
<dbReference type="PATRIC" id="fig|1560234.3.peg.559"/>
<feature type="domain" description="CyaD-like alpha-helical hairpin" evidence="10">
    <location>
        <begin position="107"/>
        <end position="306"/>
    </location>
</feature>
<dbReference type="AlphaFoldDB" id="A0A1B7XD45"/>
<accession>A0A1B7XD45</accession>
<keyword evidence="8" id="KW-0472">Membrane</keyword>
<evidence type="ECO:0000313" key="13">
    <source>
        <dbReference type="Proteomes" id="UP000091979"/>
    </source>
</evidence>
<feature type="domain" description="AprE-like beta-barrel" evidence="11">
    <location>
        <begin position="346"/>
        <end position="433"/>
    </location>
</feature>
<dbReference type="OrthoDB" id="9810980at2"/>
<evidence type="ECO:0000256" key="7">
    <source>
        <dbReference type="ARBA" id="ARBA00022989"/>
    </source>
</evidence>
<dbReference type="NCBIfam" id="TIGR01843">
    <property type="entry name" value="type_I_hlyD"/>
    <property type="match status" value="1"/>
</dbReference>
<keyword evidence="3" id="KW-0813">Transport</keyword>
<dbReference type="RefSeq" id="WP_066854603.1">
    <property type="nucleotide sequence ID" value="NZ_JXMS01000012.1"/>
</dbReference>
<dbReference type="InterPro" id="IPR058982">
    <property type="entry name" value="Beta-barrel_AprE"/>
</dbReference>
<keyword evidence="7" id="KW-1133">Transmembrane helix</keyword>
<evidence type="ECO:0000256" key="6">
    <source>
        <dbReference type="ARBA" id="ARBA00022692"/>
    </source>
</evidence>
<comment type="subcellular location">
    <subcellularLocation>
        <location evidence="1">Cell inner membrane</location>
        <topology evidence="1">Single-pass membrane protein</topology>
    </subcellularLocation>
</comment>
<dbReference type="Pfam" id="PF25988">
    <property type="entry name" value="HH_CyaD"/>
    <property type="match status" value="1"/>
</dbReference>
<evidence type="ECO:0000256" key="5">
    <source>
        <dbReference type="ARBA" id="ARBA00022519"/>
    </source>
</evidence>
<keyword evidence="6" id="KW-0812">Transmembrane</keyword>
<dbReference type="InterPro" id="IPR010129">
    <property type="entry name" value="T1SS_HlyD"/>
</dbReference>
<dbReference type="InterPro" id="IPR050739">
    <property type="entry name" value="MFP"/>
</dbReference>
<comment type="caution">
    <text evidence="12">The sequence shown here is derived from an EMBL/GenBank/DDBJ whole genome shotgun (WGS) entry which is preliminary data.</text>
</comment>
<keyword evidence="5" id="KW-0997">Cell inner membrane</keyword>
<evidence type="ECO:0000256" key="9">
    <source>
        <dbReference type="SAM" id="Coils"/>
    </source>
</evidence>
<dbReference type="Gene3D" id="2.40.30.170">
    <property type="match status" value="1"/>
</dbReference>
<evidence type="ECO:0000256" key="3">
    <source>
        <dbReference type="ARBA" id="ARBA00022448"/>
    </source>
</evidence>
<evidence type="ECO:0000256" key="8">
    <source>
        <dbReference type="ARBA" id="ARBA00023136"/>
    </source>
</evidence>
<evidence type="ECO:0000256" key="4">
    <source>
        <dbReference type="ARBA" id="ARBA00022475"/>
    </source>
</evidence>
<dbReference type="GO" id="GO:0005886">
    <property type="term" value="C:plasma membrane"/>
    <property type="evidence" value="ECO:0007669"/>
    <property type="project" value="UniProtKB-SubCell"/>
</dbReference>
<proteinExistence type="inferred from homology"/>
<dbReference type="PANTHER" id="PTHR30386">
    <property type="entry name" value="MEMBRANE FUSION SUBUNIT OF EMRAB-TOLC MULTIDRUG EFFLUX PUMP"/>
    <property type="match status" value="1"/>
</dbReference>